<comment type="caution">
    <text evidence="1">The sequence shown here is derived from an EMBL/GenBank/DDBJ whole genome shotgun (WGS) entry which is preliminary data.</text>
</comment>
<reference evidence="1" key="1">
    <citation type="journal article" date="2015" name="Nature">
        <title>Complex archaea that bridge the gap between prokaryotes and eukaryotes.</title>
        <authorList>
            <person name="Spang A."/>
            <person name="Saw J.H."/>
            <person name="Jorgensen S.L."/>
            <person name="Zaremba-Niedzwiedzka K."/>
            <person name="Martijn J."/>
            <person name="Lind A.E."/>
            <person name="van Eijk R."/>
            <person name="Schleper C."/>
            <person name="Guy L."/>
            <person name="Ettema T.J."/>
        </authorList>
    </citation>
    <scope>NUCLEOTIDE SEQUENCE</scope>
</reference>
<protein>
    <submittedName>
        <fullName evidence="1">Uncharacterized protein</fullName>
    </submittedName>
</protein>
<organism evidence="1">
    <name type="scientific">marine sediment metagenome</name>
    <dbReference type="NCBI Taxonomy" id="412755"/>
    <lineage>
        <taxon>unclassified sequences</taxon>
        <taxon>metagenomes</taxon>
        <taxon>ecological metagenomes</taxon>
    </lineage>
</organism>
<feature type="non-terminal residue" evidence="1">
    <location>
        <position position="114"/>
    </location>
</feature>
<name>A0A0F9F963_9ZZZZ</name>
<evidence type="ECO:0000313" key="1">
    <source>
        <dbReference type="EMBL" id="KKL47677.1"/>
    </source>
</evidence>
<accession>A0A0F9F963</accession>
<sequence length="114" mass="13316">MKNIVPCKRCTKEFEYSPGFAGNTRQLCKECRRIVDDEEVERLKEETIMKGNRYLDGKQRYDPVDILVDGNMPKLESDLDKFLCVREIAFFIRKTGFTGLEDNLAKLFDELDLV</sequence>
<gene>
    <name evidence="1" type="ORF">LCGC14_2333120</name>
</gene>
<dbReference type="AlphaFoldDB" id="A0A0F9F963"/>
<dbReference type="EMBL" id="LAZR01033581">
    <property type="protein sequence ID" value="KKL47677.1"/>
    <property type="molecule type" value="Genomic_DNA"/>
</dbReference>
<proteinExistence type="predicted"/>